<keyword evidence="1" id="KW-1133">Transmembrane helix</keyword>
<dbReference type="Proteomes" id="UP000037043">
    <property type="component" value="Unassembled WGS sequence"/>
</dbReference>
<dbReference type="PATRIC" id="fig|1121318.3.peg.967"/>
<organism evidence="2 3">
    <name type="scientific">Clostridium homopropionicum DSM 5847</name>
    <dbReference type="NCBI Taxonomy" id="1121318"/>
    <lineage>
        <taxon>Bacteria</taxon>
        <taxon>Bacillati</taxon>
        <taxon>Bacillota</taxon>
        <taxon>Clostridia</taxon>
        <taxon>Eubacteriales</taxon>
        <taxon>Clostridiaceae</taxon>
        <taxon>Clostridium</taxon>
    </lineage>
</organism>
<dbReference type="RefSeq" id="WP_052220541.1">
    <property type="nucleotide sequence ID" value="NZ_LHUR01000012.1"/>
</dbReference>
<name>A0A0L6ZCX2_9CLOT</name>
<proteinExistence type="predicted"/>
<evidence type="ECO:0000313" key="2">
    <source>
        <dbReference type="EMBL" id="KOA20820.1"/>
    </source>
</evidence>
<keyword evidence="1" id="KW-0472">Membrane</keyword>
<dbReference type="AlphaFoldDB" id="A0A0L6ZCX2"/>
<evidence type="ECO:0000313" key="3">
    <source>
        <dbReference type="Proteomes" id="UP000037043"/>
    </source>
</evidence>
<dbReference type="EMBL" id="LHUR01000012">
    <property type="protein sequence ID" value="KOA20820.1"/>
    <property type="molecule type" value="Genomic_DNA"/>
</dbReference>
<feature type="transmembrane region" description="Helical" evidence="1">
    <location>
        <begin position="12"/>
        <end position="30"/>
    </location>
</feature>
<feature type="transmembrane region" description="Helical" evidence="1">
    <location>
        <begin position="42"/>
        <end position="61"/>
    </location>
</feature>
<sequence>MDLKLYYLIQDVAGIFIGIYGIKLVILGFLHIVKKGFNISKLLFLLADFLIILAGAALAFNEWGIKWWIVCILLILLNRIINSFAYRIKTKIMAGKQSLVK</sequence>
<keyword evidence="3" id="KW-1185">Reference proteome</keyword>
<feature type="transmembrane region" description="Helical" evidence="1">
    <location>
        <begin position="67"/>
        <end position="86"/>
    </location>
</feature>
<keyword evidence="1" id="KW-0812">Transmembrane</keyword>
<evidence type="ECO:0000256" key="1">
    <source>
        <dbReference type="SAM" id="Phobius"/>
    </source>
</evidence>
<accession>A0A0L6ZCX2</accession>
<reference evidence="3" key="1">
    <citation type="submission" date="2015-08" db="EMBL/GenBank/DDBJ databases">
        <title>Genome sequence of the strict anaerobe Clostridium homopropionicum LuHBu1 (DSM 5847T).</title>
        <authorList>
            <person name="Poehlein A."/>
            <person name="Beck M."/>
            <person name="Schiel-Bengelsdorf B."/>
            <person name="Bengelsdorf F.R."/>
            <person name="Daniel R."/>
            <person name="Duerre P."/>
        </authorList>
    </citation>
    <scope>NUCLEOTIDE SEQUENCE [LARGE SCALE GENOMIC DNA]</scope>
    <source>
        <strain evidence="3">DSM 5847</strain>
    </source>
</reference>
<gene>
    <name evidence="2" type="ORF">CLHOM_09630</name>
</gene>
<protein>
    <submittedName>
        <fullName evidence="2">Uncharacterized protein</fullName>
    </submittedName>
</protein>
<comment type="caution">
    <text evidence="2">The sequence shown here is derived from an EMBL/GenBank/DDBJ whole genome shotgun (WGS) entry which is preliminary data.</text>
</comment>
<dbReference type="STRING" id="36844.SAMN04488501_10334"/>